<reference evidence="1 2" key="1">
    <citation type="submission" date="2008-10" db="EMBL/GenBank/DDBJ databases">
        <title>Draft genome sequence of Parabacteroides johnsonii (DSM 18315).</title>
        <authorList>
            <person name="Sudarsanam P."/>
            <person name="Ley R."/>
            <person name="Guruge J."/>
            <person name="Turnbaugh P.J."/>
            <person name="Mahowald M."/>
            <person name="Liep D."/>
            <person name="Gordon J."/>
        </authorList>
    </citation>
    <scope>NUCLEOTIDE SEQUENCE [LARGE SCALE GENOMIC DNA]</scope>
    <source>
        <strain evidence="1 2">DSM 18315</strain>
    </source>
</reference>
<comment type="caution">
    <text evidence="1">The sequence shown here is derived from an EMBL/GenBank/DDBJ whole genome shotgun (WGS) entry which is preliminary data.</text>
</comment>
<dbReference type="AlphaFoldDB" id="B7BH12"/>
<dbReference type="HOGENOM" id="CLU_014876_0_0_10"/>
<dbReference type="STRING" id="537006.PRABACTJOHN_04361"/>
<evidence type="ECO:0008006" key="3">
    <source>
        <dbReference type="Google" id="ProtNLM"/>
    </source>
</evidence>
<organism evidence="1 2">
    <name type="scientific">Parabacteroides johnsonii DSM 18315</name>
    <dbReference type="NCBI Taxonomy" id="537006"/>
    <lineage>
        <taxon>Bacteria</taxon>
        <taxon>Pseudomonadati</taxon>
        <taxon>Bacteroidota</taxon>
        <taxon>Bacteroidia</taxon>
        <taxon>Bacteroidales</taxon>
        <taxon>Tannerellaceae</taxon>
        <taxon>Parabacteroides</taxon>
    </lineage>
</organism>
<dbReference type="Gene3D" id="2.60.120.260">
    <property type="entry name" value="Galactose-binding domain-like"/>
    <property type="match status" value="1"/>
</dbReference>
<name>B7BH12_9BACT</name>
<dbReference type="PROSITE" id="PS51257">
    <property type="entry name" value="PROKAR_LIPOPROTEIN"/>
    <property type="match status" value="1"/>
</dbReference>
<evidence type="ECO:0000313" key="2">
    <source>
        <dbReference type="Proteomes" id="UP000005510"/>
    </source>
</evidence>
<dbReference type="GeneID" id="93410011"/>
<sequence>MKITITPCILFLWLFAASCHFEENRRLKEALSLAGDNRSELEKILAHYADDPEKSKAARFLVENMPGHSGVTTADIKKLQPFYLQHAAISEKHNWERTSVWEKEIDEWWKMHKGEIFFPRMQQDIRTVRAEWLINEIDRSFKAWKENAYTRDMALDDFCRYILPYRFMERICMDNCRDVFYKRHAGWFGDRKKDFRDVTDSLNLLYKEVMHSNWAAASMPVYDVATFEQIKRGLCSDRAWFNCLLLSSLGMASSIDMVPSWGNRSGGHTWNSLVIDGETYPFEPFWDEDRWKYKRIYNNECFDLLWGKSRLPKVFRLSFEWNSDGPLEDRKADGNDVPALFRTPFLRDVSDQYFRTTDVHIEITEEKPEDARYCYLCVFGIPDWIPVQWGKIERDGSVTFKKMGRDIVYAPMFYENGKLLPAAPAFLLNRKGECEAIGCNGKRTEINIHTYTSFFDVKDVLKIKRDISGSILVASNDPEFETADTLYCITDSLDVWENEWHFPNAKKYRYVRLIPARDTIALCEISFYEKGFELPIRDIRIAVEGETLVEGETPDALIDGFSATGWKGKLKKGESILFDLGKERDIGKCFLAPYTPPYFPPEQDIELCYWDNRWVAFDTRENNGSLHLKFDGVPEGTLYRTRIKGYKDRIFMYKNGEIRWF</sequence>
<dbReference type="PANTHER" id="PTHR35532:SF5">
    <property type="entry name" value="CARBOHYDRATE-BINDING DOMAIN-CONTAINING PROTEIN"/>
    <property type="match status" value="1"/>
</dbReference>
<protein>
    <recommendedName>
        <fullName evidence="3">Peptide-N(4)-(N-acetyl-beta-glucosaminyl)asparagine amidase</fullName>
    </recommendedName>
</protein>
<dbReference type="RefSeq" id="WP_008153203.1">
    <property type="nucleotide sequence ID" value="NZ_CP102285.1"/>
</dbReference>
<evidence type="ECO:0000313" key="1">
    <source>
        <dbReference type="EMBL" id="EEC94279.1"/>
    </source>
</evidence>
<proteinExistence type="predicted"/>
<dbReference type="EMBL" id="ABYH01000429">
    <property type="protein sequence ID" value="EEC94279.1"/>
    <property type="molecule type" value="Genomic_DNA"/>
</dbReference>
<accession>B7BH12</accession>
<gene>
    <name evidence="1" type="ORF">PRABACTJOHN_04361</name>
</gene>
<dbReference type="Proteomes" id="UP000005510">
    <property type="component" value="Unassembled WGS sequence"/>
</dbReference>
<reference evidence="1 2" key="2">
    <citation type="submission" date="2008-10" db="EMBL/GenBank/DDBJ databases">
        <authorList>
            <person name="Fulton L."/>
            <person name="Clifton S."/>
            <person name="Fulton B."/>
            <person name="Xu J."/>
            <person name="Minx P."/>
            <person name="Pepin K.H."/>
            <person name="Johnson M."/>
            <person name="Bhonagiri V."/>
            <person name="Nash W.E."/>
            <person name="Mardis E.R."/>
            <person name="Wilson R.K."/>
        </authorList>
    </citation>
    <scope>NUCLEOTIDE SEQUENCE [LARGE SCALE GENOMIC DNA]</scope>
    <source>
        <strain evidence="1 2">DSM 18315</strain>
    </source>
</reference>
<dbReference type="PANTHER" id="PTHR35532">
    <property type="entry name" value="SIMILAR TO POLYHYDROXYALKANOATE DEPOLYMERASE"/>
    <property type="match status" value="1"/>
</dbReference>